<dbReference type="AlphaFoldDB" id="A0AAP0PNE9"/>
<name>A0AAP0PNE9_9MAGN</name>
<keyword evidence="2" id="KW-1185">Reference proteome</keyword>
<evidence type="ECO:0000313" key="1">
    <source>
        <dbReference type="EMBL" id="KAK9151013.1"/>
    </source>
</evidence>
<reference evidence="1 2" key="1">
    <citation type="submission" date="2024-01" db="EMBL/GenBank/DDBJ databases">
        <title>Genome assemblies of Stephania.</title>
        <authorList>
            <person name="Yang L."/>
        </authorList>
    </citation>
    <scope>NUCLEOTIDE SEQUENCE [LARGE SCALE GENOMIC DNA]</scope>
    <source>
        <strain evidence="1">YNDBR</strain>
        <tissue evidence="1">Leaf</tissue>
    </source>
</reference>
<evidence type="ECO:0000313" key="2">
    <source>
        <dbReference type="Proteomes" id="UP001420932"/>
    </source>
</evidence>
<dbReference type="EMBL" id="JBBNAF010000004">
    <property type="protein sequence ID" value="KAK9151013.1"/>
    <property type="molecule type" value="Genomic_DNA"/>
</dbReference>
<dbReference type="Proteomes" id="UP001420932">
    <property type="component" value="Unassembled WGS sequence"/>
</dbReference>
<sequence>MVIEHDPVSINRTMLRMYRSPLERVFASNIFVEKHDPSFIMRTIGYHKRYRVATQCITIQTGESWTAEGRGRTGDAAVATNERERQIQMVGLASARWRERRLASARQRDGGDGGLF</sequence>
<gene>
    <name evidence="1" type="ORF">Syun_009322</name>
</gene>
<protein>
    <submittedName>
        <fullName evidence="1">Uncharacterized protein</fullName>
    </submittedName>
</protein>
<proteinExistence type="predicted"/>
<accession>A0AAP0PNE9</accession>
<comment type="caution">
    <text evidence="1">The sequence shown here is derived from an EMBL/GenBank/DDBJ whole genome shotgun (WGS) entry which is preliminary data.</text>
</comment>
<organism evidence="1 2">
    <name type="scientific">Stephania yunnanensis</name>
    <dbReference type="NCBI Taxonomy" id="152371"/>
    <lineage>
        <taxon>Eukaryota</taxon>
        <taxon>Viridiplantae</taxon>
        <taxon>Streptophyta</taxon>
        <taxon>Embryophyta</taxon>
        <taxon>Tracheophyta</taxon>
        <taxon>Spermatophyta</taxon>
        <taxon>Magnoliopsida</taxon>
        <taxon>Ranunculales</taxon>
        <taxon>Menispermaceae</taxon>
        <taxon>Menispermoideae</taxon>
        <taxon>Cissampelideae</taxon>
        <taxon>Stephania</taxon>
    </lineage>
</organism>